<dbReference type="EMBL" id="JADQBC010000136">
    <property type="protein sequence ID" value="MBR8829446.1"/>
    <property type="molecule type" value="Genomic_DNA"/>
</dbReference>
<feature type="domain" description="CARDB" evidence="1">
    <location>
        <begin position="409"/>
        <end position="516"/>
    </location>
</feature>
<gene>
    <name evidence="2" type="ORF">DSM107014_16375</name>
</gene>
<dbReference type="InterPro" id="IPR013783">
    <property type="entry name" value="Ig-like_fold"/>
</dbReference>
<evidence type="ECO:0000313" key="3">
    <source>
        <dbReference type="Proteomes" id="UP000767446"/>
    </source>
</evidence>
<sequence length="555" mass="60422">MAELPDLAGVYFDVLKEFLLAGDTFDVQYNIQNKTPFGAGFFDVEFYLSENPQISSSDFRLGEETFSALPGSGSTGILTKSLTLPNTANSFWERTGTYYLGYLVDAGGFVVEEDEKNNRNTGDSLDYHEINVITKADLFGVYFDVIQEPQVAGNSFDIEFIIENGLPLATGSFDVEFYLSNNKFISDSDHYLGSYTISSLGGNSKTDTLTGNFTLPGTGDSFWDGDGTYYIGMVVDGGINNNVLETNEGNNSNTGEFKDSDAVNIQTLADLSGKLFDVVVEPLKAGDAVDINFIIQNNSPVNAGAFEVRFYLSENNYISTFDIFLGNHQVSNLAGNSETEVISVSLSLPTISDSFWEADGSYHIGMIVDPLGAVAEGDENNNSNVEEFKDSDAVNIQTLADLSASLFNVIEEPLVTNSNFQVEYSIENKSLISVESFNVDFYLSKNEFISTQDKLLGTATINSIAGESSTNNRSINLKLPNTADSFWEGDGTYYLGIIVDSGKAIAETDENNNQNTGLWVDYEDVEITIAPDAEVKGISASLEDSLGFDPGITEF</sequence>
<dbReference type="Gene3D" id="2.60.40.10">
    <property type="entry name" value="Immunoglobulins"/>
    <property type="match status" value="4"/>
</dbReference>
<name>A0A941GXY0_9CHRO</name>
<protein>
    <recommendedName>
        <fullName evidence="1">CARDB domain-containing protein</fullName>
    </recommendedName>
</protein>
<accession>A0A941GXY0</accession>
<dbReference type="Pfam" id="PF07705">
    <property type="entry name" value="CARDB"/>
    <property type="match status" value="3"/>
</dbReference>
<evidence type="ECO:0000313" key="2">
    <source>
        <dbReference type="EMBL" id="MBR8829446.1"/>
    </source>
</evidence>
<feature type="domain" description="CARDB" evidence="1">
    <location>
        <begin position="20"/>
        <end position="121"/>
    </location>
</feature>
<feature type="domain" description="CARDB" evidence="1">
    <location>
        <begin position="280"/>
        <end position="383"/>
    </location>
</feature>
<dbReference type="InterPro" id="IPR011635">
    <property type="entry name" value="CARDB"/>
</dbReference>
<dbReference type="Proteomes" id="UP000767446">
    <property type="component" value="Unassembled WGS sequence"/>
</dbReference>
<comment type="caution">
    <text evidence="2">The sequence shown here is derived from an EMBL/GenBank/DDBJ whole genome shotgun (WGS) entry which is preliminary data.</text>
</comment>
<organism evidence="2 3">
    <name type="scientific">Gomphosphaeria aponina SAG 52.96 = DSM 107014</name>
    <dbReference type="NCBI Taxonomy" id="1521640"/>
    <lineage>
        <taxon>Bacteria</taxon>
        <taxon>Bacillati</taxon>
        <taxon>Cyanobacteriota</taxon>
        <taxon>Cyanophyceae</taxon>
        <taxon>Oscillatoriophycideae</taxon>
        <taxon>Chroococcales</taxon>
        <taxon>Gomphosphaeriaceae</taxon>
        <taxon>Gomphosphaeria</taxon>
    </lineage>
</organism>
<dbReference type="AlphaFoldDB" id="A0A941GXY0"/>
<evidence type="ECO:0000259" key="1">
    <source>
        <dbReference type="Pfam" id="PF07705"/>
    </source>
</evidence>
<proteinExistence type="predicted"/>
<reference evidence="2" key="1">
    <citation type="submission" date="2021-02" db="EMBL/GenBank/DDBJ databases">
        <title>Metagenome analyses of Stigonema ocellatum DSM 106950, Chlorogloea purpurea SAG 13.99 and Gomphosphaeria aponina DSM 107014.</title>
        <authorList>
            <person name="Marter P."/>
            <person name="Huang S."/>
        </authorList>
    </citation>
    <scope>NUCLEOTIDE SEQUENCE</scope>
    <source>
        <strain evidence="2">JP213</strain>
    </source>
</reference>